<dbReference type="PANTHER" id="PTHR11008:SF32">
    <property type="entry name" value="CIRCADIAN CLOCK-CONTROLLED PROTEIN DAYWAKE-RELATED"/>
    <property type="match status" value="1"/>
</dbReference>
<comment type="similarity">
    <text evidence="3">Belongs to the TO family.</text>
</comment>
<feature type="chain" id="PRO_5035223838" evidence="4">
    <location>
        <begin position="22"/>
        <end position="979"/>
    </location>
</feature>
<evidence type="ECO:0000256" key="1">
    <source>
        <dbReference type="ARBA" id="ARBA00022729"/>
    </source>
</evidence>
<keyword evidence="6" id="KW-1185">Reference proteome</keyword>
<dbReference type="PROSITE" id="PS51257">
    <property type="entry name" value="PROKAR_LIPOPROTEIN"/>
    <property type="match status" value="1"/>
</dbReference>
<dbReference type="GO" id="GO:0005615">
    <property type="term" value="C:extracellular space"/>
    <property type="evidence" value="ECO:0007669"/>
    <property type="project" value="TreeGrafter"/>
</dbReference>
<gene>
    <name evidence="5" type="ORF">GEV33_009108</name>
</gene>
<evidence type="ECO:0000313" key="5">
    <source>
        <dbReference type="EMBL" id="KAH0813683.1"/>
    </source>
</evidence>
<dbReference type="InterPro" id="IPR038606">
    <property type="entry name" value="To_sf"/>
</dbReference>
<keyword evidence="1 4" id="KW-0732">Signal</keyword>
<evidence type="ECO:0000256" key="3">
    <source>
        <dbReference type="ARBA" id="ARBA00060902"/>
    </source>
</evidence>
<reference evidence="5" key="2">
    <citation type="submission" date="2021-08" db="EMBL/GenBank/DDBJ databases">
        <authorList>
            <person name="Eriksson T."/>
        </authorList>
    </citation>
    <scope>NUCLEOTIDE SEQUENCE</scope>
    <source>
        <strain evidence="5">Stoneville</strain>
        <tissue evidence="5">Whole head</tissue>
    </source>
</reference>
<dbReference type="Gene3D" id="3.15.10.30">
    <property type="entry name" value="Haemolymph juvenile hormone binding protein"/>
    <property type="match status" value="4"/>
</dbReference>
<evidence type="ECO:0000313" key="6">
    <source>
        <dbReference type="Proteomes" id="UP000719412"/>
    </source>
</evidence>
<reference evidence="5" key="1">
    <citation type="journal article" date="2020" name="J Insects Food Feed">
        <title>The yellow mealworm (Tenebrio molitor) genome: a resource for the emerging insects as food and feed industry.</title>
        <authorList>
            <person name="Eriksson T."/>
            <person name="Andere A."/>
            <person name="Kelstrup H."/>
            <person name="Emery V."/>
            <person name="Picard C."/>
        </authorList>
    </citation>
    <scope>NUCLEOTIDE SEQUENCE</scope>
    <source>
        <strain evidence="5">Stoneville</strain>
        <tissue evidence="5">Whole head</tissue>
    </source>
</reference>
<dbReference type="Proteomes" id="UP000719412">
    <property type="component" value="Unassembled WGS sequence"/>
</dbReference>
<evidence type="ECO:0000256" key="2">
    <source>
        <dbReference type="ARBA" id="ARBA00023108"/>
    </source>
</evidence>
<dbReference type="SMART" id="SM00700">
    <property type="entry name" value="JHBP"/>
    <property type="match status" value="4"/>
</dbReference>
<dbReference type="Pfam" id="PF06585">
    <property type="entry name" value="JHBP"/>
    <property type="match status" value="4"/>
</dbReference>
<sequence>MTHVMKSTLFIFIFTILSCTCVDLPKNFKKCDRKQKDFNECLATAITDSIEKLTAPMKEVGLVSFQPLNVPSLVIGAGTGAVAFQQNYNNLKLSGLTKTKFSKIDMDFEKKTMTMEGSVEQIKMEFDYEINGKILLLPIYGKGPGSIILDNVKVVLTFTFEEYDKKGQKHFKIVDKKMDLVPSLLKFKLDNLFDGDKALGDNINQVMNDNWSEVYADVKSSYEEAFSQIFSGIFSNLLGKVSVSELFASGFKKCNRKQEDFNECLKAAVVDAVVKLNAPIREVGLVNLQPLDVPSLVIGAGTGAVAFQQNYKNIKLSGLKKVECEKVEMDLEKNKMVLECSAPQIKLDFDYEIHGKILLLPIYGKGPGWIILEKPKMILTFDFEEYKKKEKKHLKVSKKKMILTPERIQFKLDNLFDGDKTLGDNINQVLNDNWSEVYADVKASYEEAFAQIFAAIYNNLLGKVSVGELFGEEMQFLPTVCVSLYNEQLCDLLLVASSGKLRHFYQAPFKKCNRKRKDFGECLVQAVEDAVGQLTKPFKEVGLNSLDPLEVPSMTIAPGSGPTNFQQNYKNMKITGFSKPKISKFDVNFNKKVVTLQCTFPKIVMAFDYDFNGKILLLPFYGKGPGTFSIDNMKYFFTFTLEEYQKDGTKHFKIIDSKLVIDPELIIFQFDNLFDGDENLGKNINQVFNDNWKEVFGDVKPSYEAAFGTIFTAILREGEPQTAALEPHKKKTMVREWILAGPQTPSIKGNILITPSFKKCNRKRSDFNECMVVAFNHVISQLNVPMRELNLPNLEPLDVPFMSIAAGKGPAAFQQIYKNLKVSGMTKNKFENIELDFEKNTLDLVCTTPEIRMDFEYEFSGKILLLPIAGNGPGTVSLFNVTNYLKHQLETYDKKGHDHFRIINTTYEFHPKLMTSKFDKLFGGDDALNTNLNEVINENWRELLDDVGPSYNEAFLQIFTTIINRFLAKVSIAELFDDE</sequence>
<accession>A0A8J6LBS5</accession>
<dbReference type="InterPro" id="IPR010562">
    <property type="entry name" value="Haemolymph_juvenile_hormone-bd"/>
</dbReference>
<dbReference type="AlphaFoldDB" id="A0A8J6LBS5"/>
<keyword evidence="2" id="KW-0090">Biological rhythms</keyword>
<comment type="caution">
    <text evidence="5">The sequence shown here is derived from an EMBL/GenBank/DDBJ whole genome shotgun (WGS) entry which is preliminary data.</text>
</comment>
<protein>
    <submittedName>
        <fullName evidence="5">Uncharacterized protein</fullName>
    </submittedName>
</protein>
<dbReference type="PANTHER" id="PTHR11008">
    <property type="entry name" value="PROTEIN TAKEOUT-LIKE PROTEIN"/>
    <property type="match status" value="1"/>
</dbReference>
<dbReference type="EMBL" id="JABDTM020025043">
    <property type="protein sequence ID" value="KAH0813683.1"/>
    <property type="molecule type" value="Genomic_DNA"/>
</dbReference>
<proteinExistence type="inferred from homology"/>
<dbReference type="GO" id="GO:0007623">
    <property type="term" value="P:circadian rhythm"/>
    <property type="evidence" value="ECO:0007669"/>
    <property type="project" value="UniProtKB-ARBA"/>
</dbReference>
<evidence type="ECO:0000256" key="4">
    <source>
        <dbReference type="SAM" id="SignalP"/>
    </source>
</evidence>
<name>A0A8J6LBS5_TENMO</name>
<organism evidence="5 6">
    <name type="scientific">Tenebrio molitor</name>
    <name type="common">Yellow mealworm beetle</name>
    <dbReference type="NCBI Taxonomy" id="7067"/>
    <lineage>
        <taxon>Eukaryota</taxon>
        <taxon>Metazoa</taxon>
        <taxon>Ecdysozoa</taxon>
        <taxon>Arthropoda</taxon>
        <taxon>Hexapoda</taxon>
        <taxon>Insecta</taxon>
        <taxon>Pterygota</taxon>
        <taxon>Neoptera</taxon>
        <taxon>Endopterygota</taxon>
        <taxon>Coleoptera</taxon>
        <taxon>Polyphaga</taxon>
        <taxon>Cucujiformia</taxon>
        <taxon>Tenebrionidae</taxon>
        <taxon>Tenebrio</taxon>
    </lineage>
</organism>
<dbReference type="FunFam" id="3.15.10.30:FF:000001">
    <property type="entry name" value="Takeout-like protein 1"/>
    <property type="match status" value="4"/>
</dbReference>
<feature type="signal peptide" evidence="4">
    <location>
        <begin position="1"/>
        <end position="21"/>
    </location>
</feature>